<evidence type="ECO:0000256" key="2">
    <source>
        <dbReference type="ARBA" id="ARBA00006278"/>
    </source>
</evidence>
<dbReference type="OrthoDB" id="17725at2759"/>
<feature type="compositionally biased region" description="Low complexity" evidence="13">
    <location>
        <begin position="502"/>
        <end position="514"/>
    </location>
</feature>
<dbReference type="GO" id="GO:0015677">
    <property type="term" value="P:copper ion import"/>
    <property type="evidence" value="ECO:0007669"/>
    <property type="project" value="TreeGrafter"/>
</dbReference>
<keyword evidence="17" id="KW-1185">Reference proteome</keyword>
<keyword evidence="9" id="KW-0560">Oxidoreductase</keyword>
<evidence type="ECO:0000259" key="15">
    <source>
        <dbReference type="PROSITE" id="PS51384"/>
    </source>
</evidence>
<dbReference type="InterPro" id="IPR051410">
    <property type="entry name" value="Ferric/Cupric_Reductase"/>
</dbReference>
<evidence type="ECO:0000256" key="9">
    <source>
        <dbReference type="ARBA" id="ARBA00023002"/>
    </source>
</evidence>
<comment type="subcellular location">
    <subcellularLocation>
        <location evidence="1">Cell membrane</location>
        <topology evidence="1">Multi-pass membrane protein</topology>
    </subcellularLocation>
</comment>
<evidence type="ECO:0000256" key="5">
    <source>
        <dbReference type="ARBA" id="ARBA00022475"/>
    </source>
</evidence>
<feature type="transmembrane region" description="Helical" evidence="14">
    <location>
        <begin position="234"/>
        <end position="253"/>
    </location>
</feature>
<feature type="transmembrane region" description="Helical" evidence="14">
    <location>
        <begin position="31"/>
        <end position="49"/>
    </location>
</feature>
<dbReference type="GO" id="GO:0005886">
    <property type="term" value="C:plasma membrane"/>
    <property type="evidence" value="ECO:0007669"/>
    <property type="project" value="UniProtKB-SubCell"/>
</dbReference>
<dbReference type="STRING" id="1295533.A0A1E3HXQ3"/>
<dbReference type="InterPro" id="IPR013112">
    <property type="entry name" value="FAD-bd_8"/>
</dbReference>
<name>A0A1E3HXQ3_9TREE</name>
<gene>
    <name evidence="16" type="ORF">L202_02622</name>
</gene>
<protein>
    <recommendedName>
        <fullName evidence="3">ferric-chelate reductase (NADPH)</fullName>
        <ecNumber evidence="3">1.16.1.9</ecNumber>
    </recommendedName>
</protein>
<evidence type="ECO:0000256" key="11">
    <source>
        <dbReference type="ARBA" id="ARBA00023136"/>
    </source>
</evidence>
<proteinExistence type="inferred from homology"/>
<feature type="domain" description="FAD-binding FR-type" evidence="15">
    <location>
        <begin position="234"/>
        <end position="403"/>
    </location>
</feature>
<evidence type="ECO:0000313" key="17">
    <source>
        <dbReference type="Proteomes" id="UP000094065"/>
    </source>
</evidence>
<feature type="transmembrane region" description="Helical" evidence="14">
    <location>
        <begin position="200"/>
        <end position="222"/>
    </location>
</feature>
<organism evidence="16 17">
    <name type="scientific">Cryptococcus amylolentus CBS 6039</name>
    <dbReference type="NCBI Taxonomy" id="1295533"/>
    <lineage>
        <taxon>Eukaryota</taxon>
        <taxon>Fungi</taxon>
        <taxon>Dikarya</taxon>
        <taxon>Basidiomycota</taxon>
        <taxon>Agaricomycotina</taxon>
        <taxon>Tremellomycetes</taxon>
        <taxon>Tremellales</taxon>
        <taxon>Cryptococcaceae</taxon>
        <taxon>Cryptococcus</taxon>
    </lineage>
</organism>
<feature type="transmembrane region" description="Helical" evidence="14">
    <location>
        <begin position="265"/>
        <end position="284"/>
    </location>
</feature>
<evidence type="ECO:0000256" key="13">
    <source>
        <dbReference type="SAM" id="MobiDB-lite"/>
    </source>
</evidence>
<sequence length="611" mass="67819">MPLCLVSYCPDSAERTAATINADYWYKAQHWARTTAIGCLILIALLGILNRSRQYVSRRPRKLTAALRAVGYPHIKFIDLSLGFVLGCFTLFMALFIWCFQTKPYYRPGVEYGSAPLGIRTGYIATALVPFVFAMGSRINPLAFVTRIEASRWMLWHQYGARVILFFSVIHTFVLLYAPYRQGGISWTNAYWSMSNKWENFFNTSGVMINGALAIAALFWTVFSSFAKIRNWNYEFFILQHLASILIFTISLWPHVKVSIPDAQYYVFASVATWCFSIAVRAGWNFMEAAGVGKWSGTASLHGFGADEDGRGGATRLVIRTKRGGWEVGQYVYLWIPAFNPFQSHPFTIASSPPTNPSTPSPLNLLISTRSGLTKRIAQHAFSNPSRSIPVVVQGPFGGLIEDLKRFDSVLVVCGGVGAAMGWSTASQVGRHGGNVRLIWSMKTIDCLSWFEEDSSFDRSNLTIHITGTGARSSSSHPKRLSTEKTLAEIEAGPLSTKEEPSQTPSSAQTASSTGDEEEKDLLPSIASPHLVYERLNIASPHLVYERCRIKETVRTFASQMSDGERLAVIVCGPVSMLADTANAVASLEWDIARGKSSLGEVWMHKERFGW</sequence>
<evidence type="ECO:0000256" key="8">
    <source>
        <dbReference type="ARBA" id="ARBA00022989"/>
    </source>
</evidence>
<dbReference type="SUPFAM" id="SSF52343">
    <property type="entry name" value="Ferredoxin reductase-like, C-terminal NADP-linked domain"/>
    <property type="match status" value="1"/>
</dbReference>
<feature type="transmembrane region" description="Helical" evidence="14">
    <location>
        <begin position="159"/>
        <end position="180"/>
    </location>
</feature>
<dbReference type="InterPro" id="IPR013121">
    <property type="entry name" value="Fe_red_NAD-bd_6"/>
</dbReference>
<accession>A0A1E3HXQ3</accession>
<dbReference type="Pfam" id="PF01794">
    <property type="entry name" value="Ferric_reduct"/>
    <property type="match status" value="1"/>
</dbReference>
<dbReference type="GO" id="GO:0006826">
    <property type="term" value="P:iron ion transport"/>
    <property type="evidence" value="ECO:0007669"/>
    <property type="project" value="UniProtKB-ARBA"/>
</dbReference>
<dbReference type="PROSITE" id="PS51384">
    <property type="entry name" value="FAD_FR"/>
    <property type="match status" value="1"/>
</dbReference>
<keyword evidence="4" id="KW-0813">Transport</keyword>
<dbReference type="EMBL" id="AWGJ01000004">
    <property type="protein sequence ID" value="ODN80361.1"/>
    <property type="molecule type" value="Genomic_DNA"/>
</dbReference>
<keyword evidence="5" id="KW-1003">Cell membrane</keyword>
<comment type="catalytic activity">
    <reaction evidence="12">
        <text>2 a Fe(II)-siderophore + NADP(+) + H(+) = 2 a Fe(III)-siderophore + NADPH</text>
        <dbReference type="Rhea" id="RHEA:28795"/>
        <dbReference type="Rhea" id="RHEA-COMP:11342"/>
        <dbReference type="Rhea" id="RHEA-COMP:11344"/>
        <dbReference type="ChEBI" id="CHEBI:15378"/>
        <dbReference type="ChEBI" id="CHEBI:29033"/>
        <dbReference type="ChEBI" id="CHEBI:29034"/>
        <dbReference type="ChEBI" id="CHEBI:57783"/>
        <dbReference type="ChEBI" id="CHEBI:58349"/>
        <dbReference type="EC" id="1.16.1.9"/>
    </reaction>
</comment>
<evidence type="ECO:0000313" key="16">
    <source>
        <dbReference type="EMBL" id="ODN80361.1"/>
    </source>
</evidence>
<evidence type="ECO:0000256" key="4">
    <source>
        <dbReference type="ARBA" id="ARBA00022448"/>
    </source>
</evidence>
<evidence type="ECO:0000256" key="6">
    <source>
        <dbReference type="ARBA" id="ARBA00022692"/>
    </source>
</evidence>
<dbReference type="InterPro" id="IPR017938">
    <property type="entry name" value="Riboflavin_synthase-like_b-brl"/>
</dbReference>
<dbReference type="SFLD" id="SFLDG01168">
    <property type="entry name" value="Ferric_reductase_subgroup_(FRE"/>
    <property type="match status" value="1"/>
</dbReference>
<evidence type="ECO:0000256" key="10">
    <source>
        <dbReference type="ARBA" id="ARBA00023065"/>
    </source>
</evidence>
<evidence type="ECO:0000256" key="14">
    <source>
        <dbReference type="SAM" id="Phobius"/>
    </source>
</evidence>
<dbReference type="CDD" id="cd06186">
    <property type="entry name" value="NOX_Duox_like_FAD_NADP"/>
    <property type="match status" value="1"/>
</dbReference>
<dbReference type="RefSeq" id="XP_018994927.1">
    <property type="nucleotide sequence ID" value="XM_019136258.1"/>
</dbReference>
<dbReference type="GO" id="GO:0052851">
    <property type="term" value="F:ferric-chelate reductase (NADPH) activity"/>
    <property type="evidence" value="ECO:0007669"/>
    <property type="project" value="UniProtKB-EC"/>
</dbReference>
<feature type="transmembrane region" description="Helical" evidence="14">
    <location>
        <begin position="118"/>
        <end position="139"/>
    </location>
</feature>
<keyword evidence="6 14" id="KW-0812">Transmembrane</keyword>
<comment type="similarity">
    <text evidence="2">Belongs to the ferric reductase (FRE) family.</text>
</comment>
<dbReference type="Pfam" id="PF08022">
    <property type="entry name" value="FAD_binding_8"/>
    <property type="match status" value="1"/>
</dbReference>
<evidence type="ECO:0000256" key="7">
    <source>
        <dbReference type="ARBA" id="ARBA00022982"/>
    </source>
</evidence>
<dbReference type="GeneID" id="30153931"/>
<keyword evidence="10" id="KW-0406">Ion transport</keyword>
<feature type="region of interest" description="Disordered" evidence="13">
    <location>
        <begin position="493"/>
        <end position="521"/>
    </location>
</feature>
<dbReference type="Gene3D" id="3.40.50.80">
    <property type="entry name" value="Nucleotide-binding domain of ferredoxin-NADP reductase (FNR) module"/>
    <property type="match status" value="1"/>
</dbReference>
<dbReference type="PANTHER" id="PTHR32361">
    <property type="entry name" value="FERRIC/CUPRIC REDUCTASE TRANSMEMBRANE COMPONENT"/>
    <property type="match status" value="1"/>
</dbReference>
<dbReference type="InterPro" id="IPR039261">
    <property type="entry name" value="FNR_nucleotide-bd"/>
</dbReference>
<dbReference type="AlphaFoldDB" id="A0A1E3HXQ3"/>
<dbReference type="Proteomes" id="UP000094065">
    <property type="component" value="Unassembled WGS sequence"/>
</dbReference>
<reference evidence="16 17" key="1">
    <citation type="submission" date="2016-06" db="EMBL/GenBank/DDBJ databases">
        <title>Evolution of pathogenesis and genome organization in the Tremellales.</title>
        <authorList>
            <person name="Cuomo C."/>
            <person name="Litvintseva A."/>
            <person name="Heitman J."/>
            <person name="Chen Y."/>
            <person name="Sun S."/>
            <person name="Springer D."/>
            <person name="Dromer F."/>
            <person name="Young S."/>
            <person name="Zeng Q."/>
            <person name="Chapman S."/>
            <person name="Gujja S."/>
            <person name="Saif S."/>
            <person name="Birren B."/>
        </authorList>
    </citation>
    <scope>NUCLEOTIDE SEQUENCE [LARGE SCALE GENOMIC DNA]</scope>
    <source>
        <strain evidence="16 17">CBS 6039</strain>
    </source>
</reference>
<keyword evidence="11 14" id="KW-0472">Membrane</keyword>
<dbReference type="Pfam" id="PF08030">
    <property type="entry name" value="NAD_binding_6"/>
    <property type="match status" value="1"/>
</dbReference>
<dbReference type="EC" id="1.16.1.9" evidence="3"/>
<comment type="caution">
    <text evidence="16">The sequence shown here is derived from an EMBL/GenBank/DDBJ whole genome shotgun (WGS) entry which is preliminary data.</text>
</comment>
<evidence type="ECO:0000256" key="12">
    <source>
        <dbReference type="ARBA" id="ARBA00048483"/>
    </source>
</evidence>
<keyword evidence="8 14" id="KW-1133">Transmembrane helix</keyword>
<feature type="transmembrane region" description="Helical" evidence="14">
    <location>
        <begin position="77"/>
        <end position="98"/>
    </location>
</feature>
<dbReference type="SUPFAM" id="SSF63380">
    <property type="entry name" value="Riboflavin synthase domain-like"/>
    <property type="match status" value="1"/>
</dbReference>
<keyword evidence="7" id="KW-0249">Electron transport</keyword>
<evidence type="ECO:0000256" key="3">
    <source>
        <dbReference type="ARBA" id="ARBA00012668"/>
    </source>
</evidence>
<dbReference type="SFLD" id="SFLDS00052">
    <property type="entry name" value="Ferric_Reductase_Domain"/>
    <property type="match status" value="1"/>
</dbReference>
<evidence type="ECO:0000256" key="1">
    <source>
        <dbReference type="ARBA" id="ARBA00004651"/>
    </source>
</evidence>
<dbReference type="InterPro" id="IPR017927">
    <property type="entry name" value="FAD-bd_FR_type"/>
</dbReference>
<dbReference type="InterPro" id="IPR013130">
    <property type="entry name" value="Fe3_Rdtase_TM_dom"/>
</dbReference>
<dbReference type="GO" id="GO:0006879">
    <property type="term" value="P:intracellular iron ion homeostasis"/>
    <property type="evidence" value="ECO:0007669"/>
    <property type="project" value="TreeGrafter"/>
</dbReference>